<accession>A0A916THQ8</accession>
<keyword evidence="2" id="KW-0812">Transmembrane</keyword>
<evidence type="ECO:0000313" key="3">
    <source>
        <dbReference type="EMBL" id="GGB44673.1"/>
    </source>
</evidence>
<feature type="transmembrane region" description="Helical" evidence="2">
    <location>
        <begin position="12"/>
        <end position="31"/>
    </location>
</feature>
<dbReference type="EMBL" id="BMGC01000039">
    <property type="protein sequence ID" value="GGB44673.1"/>
    <property type="molecule type" value="Genomic_DNA"/>
</dbReference>
<organism evidence="3 4">
    <name type="scientific">Gordonia jinhuaensis</name>
    <dbReference type="NCBI Taxonomy" id="1517702"/>
    <lineage>
        <taxon>Bacteria</taxon>
        <taxon>Bacillati</taxon>
        <taxon>Actinomycetota</taxon>
        <taxon>Actinomycetes</taxon>
        <taxon>Mycobacteriales</taxon>
        <taxon>Gordoniaceae</taxon>
        <taxon>Gordonia</taxon>
    </lineage>
</organism>
<evidence type="ECO:0000256" key="2">
    <source>
        <dbReference type="SAM" id="Phobius"/>
    </source>
</evidence>
<dbReference type="Proteomes" id="UP000621454">
    <property type="component" value="Unassembled WGS sequence"/>
</dbReference>
<name>A0A916THQ8_9ACTN</name>
<gene>
    <name evidence="3" type="ORF">GCM10011489_35170</name>
</gene>
<protein>
    <recommendedName>
        <fullName evidence="5">DNA-binding transcriptional regulator of glucitol operon</fullName>
    </recommendedName>
</protein>
<keyword evidence="2" id="KW-0472">Membrane</keyword>
<keyword evidence="2" id="KW-1133">Transmembrane helix</keyword>
<dbReference type="RefSeq" id="WP_188588269.1">
    <property type="nucleotide sequence ID" value="NZ_BMGC01000039.1"/>
</dbReference>
<evidence type="ECO:0008006" key="5">
    <source>
        <dbReference type="Google" id="ProtNLM"/>
    </source>
</evidence>
<reference evidence="3" key="2">
    <citation type="submission" date="2020-09" db="EMBL/GenBank/DDBJ databases">
        <authorList>
            <person name="Sun Q."/>
            <person name="Zhou Y."/>
        </authorList>
    </citation>
    <scope>NUCLEOTIDE SEQUENCE</scope>
    <source>
        <strain evidence="3">CGMCC 1.12827</strain>
    </source>
</reference>
<feature type="transmembrane region" description="Helical" evidence="2">
    <location>
        <begin position="43"/>
        <end position="61"/>
    </location>
</feature>
<keyword evidence="4" id="KW-1185">Reference proteome</keyword>
<proteinExistence type="predicted"/>
<dbReference type="AlphaFoldDB" id="A0A916THQ8"/>
<reference evidence="3" key="1">
    <citation type="journal article" date="2014" name="Int. J. Syst. Evol. Microbiol.">
        <title>Complete genome sequence of Corynebacterium casei LMG S-19264T (=DSM 44701T), isolated from a smear-ripened cheese.</title>
        <authorList>
            <consortium name="US DOE Joint Genome Institute (JGI-PGF)"/>
            <person name="Walter F."/>
            <person name="Albersmeier A."/>
            <person name="Kalinowski J."/>
            <person name="Ruckert C."/>
        </authorList>
    </citation>
    <scope>NUCLEOTIDE SEQUENCE</scope>
    <source>
        <strain evidence="3">CGMCC 1.12827</strain>
    </source>
</reference>
<comment type="caution">
    <text evidence="3">The sequence shown here is derived from an EMBL/GenBank/DDBJ whole genome shotgun (WGS) entry which is preliminary data.</text>
</comment>
<feature type="region of interest" description="Disordered" evidence="1">
    <location>
        <begin position="77"/>
        <end position="110"/>
    </location>
</feature>
<evidence type="ECO:0000313" key="4">
    <source>
        <dbReference type="Proteomes" id="UP000621454"/>
    </source>
</evidence>
<sequence>MTAQKRRHRPALIALVIVAAVVCLAMAWWQWDRYESSSGTGQNLGYALQWPMFAVAFVYAYRRFVVLESDPEEAEKVRTNNHKVTEIPQGLLPDRPTVSATDPDSGNPEYNQLLKELAEQEKQ</sequence>
<feature type="compositionally biased region" description="Polar residues" evidence="1">
    <location>
        <begin position="98"/>
        <end position="110"/>
    </location>
</feature>
<evidence type="ECO:0000256" key="1">
    <source>
        <dbReference type="SAM" id="MobiDB-lite"/>
    </source>
</evidence>